<evidence type="ECO:0008006" key="3">
    <source>
        <dbReference type="Google" id="ProtNLM"/>
    </source>
</evidence>
<gene>
    <name evidence="1" type="ORF">A7A08_02633</name>
</gene>
<comment type="caution">
    <text evidence="1">The sequence shown here is derived from an EMBL/GenBank/DDBJ whole genome shotgun (WGS) entry which is preliminary data.</text>
</comment>
<accession>A0A1E2RWJ7</accession>
<dbReference type="EMBL" id="MASI01000007">
    <property type="protein sequence ID" value="ODA66510.1"/>
    <property type="molecule type" value="Genomic_DNA"/>
</dbReference>
<dbReference type="STRING" id="1177755.A7A08_02633"/>
<sequence length="328" mass="35765">MQRADSLLVRLALATVFLAGLSAAAIGLLPPGGVPAAHAQQLNAPPWLMRHVGTGAGQIAPVVLYRARSLYFQQLQGGKIRNGCYFAMDATRPSGVGKNGRFYIICERNQVFKVMSSGHGNGRNLGRLGNFANGRECAKNFSNAQDSKLTAGGPYLTAELKDSFKGYYKANGKTQPLVRTFIQFEGMGEAANARPREIGGHASVTLHWQCRMKVPGNQYADKEGFVPYGSFVNYTGGRSNGCTSWSWEDAQDIKELVRNNPTTLYIYPESRDIAAVAGGTNGAYWNAACLRSIGKPKFWPKEQLEPVIQRWKASLPKGPPPKPLPICR</sequence>
<dbReference type="PATRIC" id="fig|1177755.3.peg.2655"/>
<organism evidence="1 2">
    <name type="scientific">Methyloligella halotolerans</name>
    <dbReference type="NCBI Taxonomy" id="1177755"/>
    <lineage>
        <taxon>Bacteria</taxon>
        <taxon>Pseudomonadati</taxon>
        <taxon>Pseudomonadota</taxon>
        <taxon>Alphaproteobacteria</taxon>
        <taxon>Hyphomicrobiales</taxon>
        <taxon>Hyphomicrobiaceae</taxon>
        <taxon>Methyloligella</taxon>
    </lineage>
</organism>
<proteinExistence type="predicted"/>
<dbReference type="Proteomes" id="UP000095087">
    <property type="component" value="Unassembled WGS sequence"/>
</dbReference>
<dbReference type="AlphaFoldDB" id="A0A1E2RWJ7"/>
<evidence type="ECO:0000313" key="2">
    <source>
        <dbReference type="Proteomes" id="UP000095087"/>
    </source>
</evidence>
<protein>
    <recommendedName>
        <fullName evidence="3">L,D-transpeptidase catalytic domain</fullName>
    </recommendedName>
</protein>
<reference evidence="1 2" key="1">
    <citation type="submission" date="2016-07" db="EMBL/GenBank/DDBJ databases">
        <title>Draft genome sequence of Methyloligella halotolerans C2T (VKM B-2706T=CCUG 61687T=DSM 25045T), a halotolerant polyhydroxybutyrate accumulating methylotroph.</title>
        <authorList>
            <person name="Vasilenko O.V."/>
            <person name="Doronina N.V."/>
            <person name="Poroshina M.N."/>
            <person name="Tarlachkov S.V."/>
            <person name="Trotsenko Y.A."/>
        </authorList>
    </citation>
    <scope>NUCLEOTIDE SEQUENCE [LARGE SCALE GENOMIC DNA]</scope>
    <source>
        <strain evidence="1 2">VKM B-2706</strain>
    </source>
</reference>
<keyword evidence="2" id="KW-1185">Reference proteome</keyword>
<evidence type="ECO:0000313" key="1">
    <source>
        <dbReference type="EMBL" id="ODA66510.1"/>
    </source>
</evidence>
<dbReference type="OrthoDB" id="7735097at2"/>
<name>A0A1E2RWJ7_9HYPH</name>